<dbReference type="EMBL" id="GAMC01021170">
    <property type="protein sequence ID" value="JAB85385.1"/>
    <property type="molecule type" value="mRNA"/>
</dbReference>
<evidence type="ECO:0000256" key="10">
    <source>
        <dbReference type="ARBA" id="ARBA00023136"/>
    </source>
</evidence>
<feature type="region of interest" description="Disordered" evidence="17">
    <location>
        <begin position="1171"/>
        <end position="1234"/>
    </location>
</feature>
<accession>W8ABV7</accession>
<dbReference type="PRINTS" id="PR01097">
    <property type="entry name" value="TRNSRECEPTRP"/>
</dbReference>
<keyword evidence="13" id="KW-0716">Sensory transduction</keyword>
<dbReference type="GO" id="GO:0070679">
    <property type="term" value="F:inositol 1,4,5 trisphosphate binding"/>
    <property type="evidence" value="ECO:0007669"/>
    <property type="project" value="TreeGrafter"/>
</dbReference>
<dbReference type="GO" id="GO:0015279">
    <property type="term" value="F:store-operated calcium channel activity"/>
    <property type="evidence" value="ECO:0007669"/>
    <property type="project" value="TreeGrafter"/>
</dbReference>
<evidence type="ECO:0000256" key="7">
    <source>
        <dbReference type="ARBA" id="ARBA00022989"/>
    </source>
</evidence>
<dbReference type="Pfam" id="PF00520">
    <property type="entry name" value="Ion_trans"/>
    <property type="match status" value="1"/>
</dbReference>
<keyword evidence="9" id="KW-0406">Ion transport</keyword>
<dbReference type="SMART" id="SM00248">
    <property type="entry name" value="ANK"/>
    <property type="match status" value="2"/>
</dbReference>
<comment type="similarity">
    <text evidence="15">Belongs to the transient receptor (TC 1.A.4) family. STrpC subfamily.</text>
</comment>
<evidence type="ECO:0000313" key="20">
    <source>
        <dbReference type="EMBL" id="JAB85385.1"/>
    </source>
</evidence>
<keyword evidence="7 18" id="KW-1133">Transmembrane helix</keyword>
<dbReference type="GO" id="GO:0030425">
    <property type="term" value="C:dendrite"/>
    <property type="evidence" value="ECO:0007669"/>
    <property type="project" value="UniProtKB-ARBA"/>
</dbReference>
<evidence type="ECO:0000256" key="9">
    <source>
        <dbReference type="ARBA" id="ARBA00023065"/>
    </source>
</evidence>
<evidence type="ECO:0000256" key="2">
    <source>
        <dbReference type="ARBA" id="ARBA00022475"/>
    </source>
</evidence>
<keyword evidence="8 16" id="KW-0040">ANK repeat</keyword>
<dbReference type="GO" id="GO:0007601">
    <property type="term" value="P:visual perception"/>
    <property type="evidence" value="ECO:0007669"/>
    <property type="project" value="UniProtKB-KW"/>
</dbReference>
<keyword evidence="10 18" id="KW-0472">Membrane</keyword>
<feature type="transmembrane region" description="Helical" evidence="18">
    <location>
        <begin position="374"/>
        <end position="395"/>
    </location>
</feature>
<gene>
    <name evidence="20" type="primary">TRPL</name>
</gene>
<feature type="domain" description="Transient receptor ion channel" evidence="19">
    <location>
        <begin position="188"/>
        <end position="250"/>
    </location>
</feature>
<evidence type="ECO:0000256" key="15">
    <source>
        <dbReference type="ARBA" id="ARBA00060916"/>
    </source>
</evidence>
<evidence type="ECO:0000256" key="4">
    <source>
        <dbReference type="ARBA" id="ARBA00022673"/>
    </source>
</evidence>
<evidence type="ECO:0000256" key="12">
    <source>
        <dbReference type="ARBA" id="ARBA00023303"/>
    </source>
</evidence>
<keyword evidence="11" id="KW-0966">Cell projection</keyword>
<evidence type="ECO:0000256" key="6">
    <source>
        <dbReference type="ARBA" id="ARBA00022737"/>
    </source>
</evidence>
<dbReference type="GO" id="GO:0051480">
    <property type="term" value="P:regulation of cytosolic calcium ion concentration"/>
    <property type="evidence" value="ECO:0007669"/>
    <property type="project" value="TreeGrafter"/>
</dbReference>
<dbReference type="GO" id="GO:0034703">
    <property type="term" value="C:cation channel complex"/>
    <property type="evidence" value="ECO:0007669"/>
    <property type="project" value="TreeGrafter"/>
</dbReference>
<feature type="compositionally biased region" description="Polar residues" evidence="17">
    <location>
        <begin position="1021"/>
        <end position="1042"/>
    </location>
</feature>
<dbReference type="PANTHER" id="PTHR10117">
    <property type="entry name" value="TRANSIENT RECEPTOR POTENTIAL CHANNEL"/>
    <property type="match status" value="1"/>
</dbReference>
<feature type="region of interest" description="Disordered" evidence="17">
    <location>
        <begin position="1053"/>
        <end position="1072"/>
    </location>
</feature>
<dbReference type="Gene3D" id="1.25.40.20">
    <property type="entry name" value="Ankyrin repeat-containing domain"/>
    <property type="match status" value="1"/>
</dbReference>
<dbReference type="InterPro" id="IPR013555">
    <property type="entry name" value="TRP_dom"/>
</dbReference>
<evidence type="ECO:0000256" key="18">
    <source>
        <dbReference type="SAM" id="Phobius"/>
    </source>
</evidence>
<evidence type="ECO:0000256" key="3">
    <source>
        <dbReference type="ARBA" id="ARBA00022568"/>
    </source>
</evidence>
<sequence>MNPQTNLGVRTPIPVGVPAHGLPAGARKGCLPLGLPQPLLLEEKKFLLAVERGDMGNVRRILQKAHRKHHININCMDPLGRRALTLAIDNENLEMVELLVIMGVETKDALLHAINAEFVEAVELLLEHEELIYKEGELYSWQKVDMNTAVFPPDITPLILAAHKNNFEILKILLDRGAAVPVPHDIRCGCDECVRLSNEDSLRHSLSRVNIYKALASPSLICLTSSDPLLTAFQLSWELRNLAFTEQECKAEYMELRRQCQKFAVDLLDQTRTSNELAIILNYDPEMSTYEPGDRMSLNRLEQAITYKQKKFVAHSNIQQLLSAIWYDGLPGFRRKTLLEKFWCIIQVAVLFPVYCMIYMFAPNCRTGILMRKPFMKFLIHASSYLFFLFILILVSQRADDDVIRLFGTERMRKELAEEQLRQRGKAPTKLELLVVFYVFGFMFEEVQEIFTLGMKSYLRNMWNFIDFLRNSLYVSVMCLRIIAYIQQTSEIAYDPKMAYVPREKWNDYDPQLIAEGLLAAANVFSALKLVHLFSINPHLGPLQISLGRMVIDIVKFFFIYSLVLFAFACGLNQLLWYFADLEKSKCYSLADGSADWGGNGDSCMKWRRFGNLFESSQSLFWASFGMVGLSDFELTGIKSYTRFWGLLMFGSYSVINVIVLLNLLIAMMSNSYAMIDEHSDTEWKFARTKLWMSYFEDSATLPPPFNIMPSAKWLIRIFRKSSKAIDKKRSKKRQQKDQENAYDNIMRSLVWRFISAEHRKFEENPVTEDDINELKCEISTMRYEILDVFENSGLDCSSASKREKPSRAKRNKVWERQLMKGFQVAPVQVIHAEDVNFNVNGEGEMSEIRVEKEPSRNLNETPIERFRRVARTVAAQSATHKWTVVLRGVTKNSQIGRCSNYHDADNLQNLGKAIEEAKRLIMLSPTFSRPGMDSPIPIEFEDEKTSTLLELLNKISEEIDDHYDGPHARTAEVKKRELLRAYQRGQEQPSFLKHNKAKFPSTAEQPSQLARAKTAPEIQLNKSTHAATTSNNRPKQSSKPSNELPLSAANLAKQTQQQPVKPQASKVQAPGKAVSSASVGVPMASVKKTAAPPAPPSYQQSSNAANAPGTRHTPFSVEFGYSGRRPGYTGPTANANSFDIDVVDLDDDEQFYNSYDDNLSEVSSVVNMQPAFGGAKPKASHAELTRGYSVENEKQSKTTRQKSADSSNTSGGSANRSAAPAPPPVDRNGKQWM</sequence>
<feature type="transmembrane region" description="Helical" evidence="18">
    <location>
        <begin position="644"/>
        <end position="666"/>
    </location>
</feature>
<dbReference type="InterPro" id="IPR002110">
    <property type="entry name" value="Ankyrin_rpt"/>
</dbReference>
<evidence type="ECO:0000256" key="14">
    <source>
        <dbReference type="ARBA" id="ARBA00043946"/>
    </source>
</evidence>
<dbReference type="Pfam" id="PF12796">
    <property type="entry name" value="Ank_2"/>
    <property type="match status" value="1"/>
</dbReference>
<reference evidence="20" key="2">
    <citation type="journal article" date="2014" name="BMC Genomics">
        <title>A genomic perspective to assessing quality of mass-reared SIT flies used in Mediterranean fruit fly (Ceratitis capitata) eradication in California.</title>
        <authorList>
            <person name="Calla B."/>
            <person name="Hall B."/>
            <person name="Hou S."/>
            <person name="Geib S.M."/>
        </authorList>
    </citation>
    <scope>NUCLEOTIDE SEQUENCE</scope>
</reference>
<dbReference type="OrthoDB" id="2373987at2759"/>
<evidence type="ECO:0000256" key="13">
    <source>
        <dbReference type="ARBA" id="ARBA00023305"/>
    </source>
</evidence>
<proteinExistence type="evidence at transcript level"/>
<reference evidence="20" key="1">
    <citation type="submission" date="2013-07" db="EMBL/GenBank/DDBJ databases">
        <authorList>
            <person name="Geib S."/>
        </authorList>
    </citation>
    <scope>NUCLEOTIDE SEQUENCE</scope>
</reference>
<keyword evidence="5 18" id="KW-0812">Transmembrane</keyword>
<dbReference type="InterPro" id="IPR036770">
    <property type="entry name" value="Ankyrin_rpt-contain_sf"/>
</dbReference>
<organism evidence="20">
    <name type="scientific">Ceratitis capitata</name>
    <name type="common">Mediterranean fruit fly</name>
    <name type="synonym">Tephritis capitata</name>
    <dbReference type="NCBI Taxonomy" id="7213"/>
    <lineage>
        <taxon>Eukaryota</taxon>
        <taxon>Metazoa</taxon>
        <taxon>Ecdysozoa</taxon>
        <taxon>Arthropoda</taxon>
        <taxon>Hexapoda</taxon>
        <taxon>Insecta</taxon>
        <taxon>Pterygota</taxon>
        <taxon>Neoptera</taxon>
        <taxon>Endopterygota</taxon>
        <taxon>Diptera</taxon>
        <taxon>Brachycera</taxon>
        <taxon>Muscomorpha</taxon>
        <taxon>Tephritoidea</taxon>
        <taxon>Tephritidae</taxon>
        <taxon>Ceratitis</taxon>
        <taxon>Ceratitis</taxon>
    </lineage>
</organism>
<evidence type="ECO:0000259" key="19">
    <source>
        <dbReference type="SMART" id="SM01420"/>
    </source>
</evidence>
<dbReference type="PANTHER" id="PTHR10117:SF47">
    <property type="entry name" value="TRANSIENT-RECEPTOR-POTENTIAL-LIKE PROTEIN"/>
    <property type="match status" value="1"/>
</dbReference>
<feature type="transmembrane region" description="Helical" evidence="18">
    <location>
        <begin position="554"/>
        <end position="580"/>
    </location>
</feature>
<feature type="region of interest" description="Disordered" evidence="17">
    <location>
        <begin position="985"/>
        <end position="1044"/>
    </location>
</feature>
<evidence type="ECO:0000256" key="11">
    <source>
        <dbReference type="ARBA" id="ARBA00023273"/>
    </source>
</evidence>
<keyword evidence="6" id="KW-0677">Repeat</keyword>
<dbReference type="PROSITE" id="PS50088">
    <property type="entry name" value="ANK_REPEAT"/>
    <property type="match status" value="1"/>
</dbReference>
<dbReference type="SUPFAM" id="SSF48403">
    <property type="entry name" value="Ankyrin repeat"/>
    <property type="match status" value="1"/>
</dbReference>
<keyword evidence="1" id="KW-0813">Transport</keyword>
<dbReference type="PROSITE" id="PS50297">
    <property type="entry name" value="ANK_REP_REGION"/>
    <property type="match status" value="1"/>
</dbReference>
<dbReference type="InterPro" id="IPR005821">
    <property type="entry name" value="Ion_trans_dom"/>
</dbReference>
<evidence type="ECO:0000256" key="17">
    <source>
        <dbReference type="SAM" id="MobiDB-lite"/>
    </source>
</evidence>
<evidence type="ECO:0000256" key="8">
    <source>
        <dbReference type="ARBA" id="ARBA00023043"/>
    </source>
</evidence>
<feature type="transmembrane region" description="Helical" evidence="18">
    <location>
        <begin position="342"/>
        <end position="362"/>
    </location>
</feature>
<dbReference type="NCBIfam" id="TIGR00870">
    <property type="entry name" value="trp"/>
    <property type="match status" value="1"/>
</dbReference>
<name>W8ABV7_CERCA</name>
<protein>
    <submittedName>
        <fullName evidence="20">Transient-receptor-potential-like protein</fullName>
    </submittedName>
</protein>
<evidence type="ECO:0000256" key="16">
    <source>
        <dbReference type="PROSITE-ProRule" id="PRU00023"/>
    </source>
</evidence>
<keyword evidence="4" id="KW-0107">Calcium channel</keyword>
<dbReference type="GO" id="GO:0033583">
    <property type="term" value="C:rhabdomere membrane"/>
    <property type="evidence" value="ECO:0007669"/>
    <property type="project" value="UniProtKB-SubCell"/>
</dbReference>
<feature type="repeat" description="ANK" evidence="16">
    <location>
        <begin position="153"/>
        <end position="185"/>
    </location>
</feature>
<keyword evidence="12" id="KW-0407">Ion channel</keyword>
<dbReference type="SMART" id="SM01420">
    <property type="entry name" value="TRP_2"/>
    <property type="match status" value="1"/>
</dbReference>
<keyword evidence="20" id="KW-0675">Receptor</keyword>
<feature type="region of interest" description="Disordered" evidence="17">
    <location>
        <begin position="1087"/>
        <end position="1124"/>
    </location>
</feature>
<keyword evidence="2" id="KW-1003">Cell membrane</keyword>
<keyword evidence="3" id="KW-0106">Calcium</keyword>
<evidence type="ECO:0000256" key="1">
    <source>
        <dbReference type="ARBA" id="ARBA00022448"/>
    </source>
</evidence>
<dbReference type="InterPro" id="IPR002153">
    <property type="entry name" value="TRPC_channel"/>
</dbReference>
<comment type="subcellular location">
    <subcellularLocation>
        <location evidence="14">Cell projection</location>
        <location evidence="14">Rhabdomere membrane</location>
        <topology evidence="14">Multi-pass membrane protein</topology>
    </subcellularLocation>
</comment>
<feature type="compositionally biased region" description="Polar residues" evidence="17">
    <location>
        <begin position="1205"/>
        <end position="1217"/>
    </location>
</feature>
<dbReference type="Pfam" id="PF00023">
    <property type="entry name" value="Ank"/>
    <property type="match status" value="1"/>
</dbReference>
<keyword evidence="3" id="KW-0109">Calcium transport</keyword>
<keyword evidence="13" id="KW-0844">Vision</keyword>
<dbReference type="Pfam" id="PF08344">
    <property type="entry name" value="TRP_2"/>
    <property type="match status" value="1"/>
</dbReference>
<dbReference type="AlphaFoldDB" id="W8ABV7"/>
<dbReference type="FunFam" id="1.25.40.20:FF:000221">
    <property type="entry name" value="Transient receptor potential-gamma protein"/>
    <property type="match status" value="1"/>
</dbReference>
<evidence type="ECO:0000256" key="5">
    <source>
        <dbReference type="ARBA" id="ARBA00022692"/>
    </source>
</evidence>